<feature type="coiled-coil region" evidence="1">
    <location>
        <begin position="651"/>
        <end position="681"/>
    </location>
</feature>
<dbReference type="InterPro" id="IPR013087">
    <property type="entry name" value="Znf_C2H2_type"/>
</dbReference>
<dbReference type="OrthoDB" id="10652347at2759"/>
<evidence type="ECO:0000256" key="1">
    <source>
        <dbReference type="SAM" id="Coils"/>
    </source>
</evidence>
<accession>A0A165EN93</accession>
<feature type="compositionally biased region" description="Basic residues" evidence="2">
    <location>
        <begin position="414"/>
        <end position="423"/>
    </location>
</feature>
<evidence type="ECO:0000313" key="5">
    <source>
        <dbReference type="Proteomes" id="UP000076842"/>
    </source>
</evidence>
<feature type="region of interest" description="Disordered" evidence="2">
    <location>
        <begin position="383"/>
        <end position="423"/>
    </location>
</feature>
<feature type="compositionally biased region" description="Basic and acidic residues" evidence="2">
    <location>
        <begin position="72"/>
        <end position="86"/>
    </location>
</feature>
<feature type="region of interest" description="Disordered" evidence="2">
    <location>
        <begin position="682"/>
        <end position="717"/>
    </location>
</feature>
<dbReference type="Proteomes" id="UP000076842">
    <property type="component" value="Unassembled WGS sequence"/>
</dbReference>
<feature type="compositionally biased region" description="Low complexity" evidence="2">
    <location>
        <begin position="385"/>
        <end position="405"/>
    </location>
</feature>
<feature type="region of interest" description="Disordered" evidence="2">
    <location>
        <begin position="130"/>
        <end position="186"/>
    </location>
</feature>
<feature type="domain" description="C2H2-type" evidence="3">
    <location>
        <begin position="512"/>
        <end position="533"/>
    </location>
</feature>
<proteinExistence type="predicted"/>
<evidence type="ECO:0000256" key="2">
    <source>
        <dbReference type="SAM" id="MobiDB-lite"/>
    </source>
</evidence>
<evidence type="ECO:0000313" key="4">
    <source>
        <dbReference type="EMBL" id="KZT55202.1"/>
    </source>
</evidence>
<feature type="compositionally biased region" description="Low complexity" evidence="2">
    <location>
        <begin position="130"/>
        <end position="139"/>
    </location>
</feature>
<reference evidence="4 5" key="1">
    <citation type="journal article" date="2016" name="Mol. Biol. Evol.">
        <title>Comparative Genomics of Early-Diverging Mushroom-Forming Fungi Provides Insights into the Origins of Lignocellulose Decay Capabilities.</title>
        <authorList>
            <person name="Nagy L.G."/>
            <person name="Riley R."/>
            <person name="Tritt A."/>
            <person name="Adam C."/>
            <person name="Daum C."/>
            <person name="Floudas D."/>
            <person name="Sun H."/>
            <person name="Yadav J.S."/>
            <person name="Pangilinan J."/>
            <person name="Larsson K.H."/>
            <person name="Matsuura K."/>
            <person name="Barry K."/>
            <person name="Labutti K."/>
            <person name="Kuo R."/>
            <person name="Ohm R.A."/>
            <person name="Bhattacharya S.S."/>
            <person name="Shirouzu T."/>
            <person name="Yoshinaga Y."/>
            <person name="Martin F.M."/>
            <person name="Grigoriev I.V."/>
            <person name="Hibbett D.S."/>
        </authorList>
    </citation>
    <scope>NUCLEOTIDE SEQUENCE [LARGE SCALE GENOMIC DNA]</scope>
    <source>
        <strain evidence="4 5">HHB12733</strain>
    </source>
</reference>
<dbReference type="InParanoid" id="A0A165EN93"/>
<dbReference type="PROSITE" id="PS00028">
    <property type="entry name" value="ZINC_FINGER_C2H2_1"/>
    <property type="match status" value="1"/>
</dbReference>
<sequence length="717" mass="78240">MSVPTTASLDETLVFLNSLSSFNAVAAHADPFSNWEDLLNDYPNRQVRRVLGSGSSGSSRWLEASDIAGSRRPSESSAEHSSDRRSSAVSGYSADYVPSETSAPSTRSSAPSSSPGFLKAAYVAESTAASSNIGSAAGSRNTSDTSEDDPVQQEQPPQPPQLQGEDAEASSAWQGGEESNWTDSSIGLTRLTPDEAWNAELMIPVITLESLQTSSPHDVRPKSAFRVTDMETFEAASSALLDTVHQPYTQEYIAHYCGDTVEATSSVAGAATSNPVSSTPQVTYPHFPDDIATTMLDTLSAQASPTAAPSVLDIFSAWSSVQQNATVSPLYSNIYDYPLPFGSDPTPVSADLQASTSAYPWTGLLSTGGLAVGGSAWPINADRGSSSSPLTPLSSDVSSSPNPLESPEKPVPVVRRKRPQRRFGPKRLTHKVEGKELTKDTGEVSYYMCGLPVSPDKPRLVCAYVTTDCSSLNRHVTVRHAQKEYEDYWLGKKPNASELIFGGQRLELGARCVVCGLQLARPDATKRHMRLTHSDAEIILAEEDAREGRGPLWLPGLRKKGASAVPERLIELTEEQLRPAQEPGRTLRPYLIVGEVAGPKQWVVRILRVLEWARDVYTLGRAERNQRDAVFMVAEREEGGIPFYTPGAEAREMHEAQVREAREEEERAREAERKRKRQRAFLLEDFEEGEQGEQGQRGGGVEDREEEDRSPKRTRIS</sequence>
<feature type="region of interest" description="Disordered" evidence="2">
    <location>
        <begin position="50"/>
        <end position="116"/>
    </location>
</feature>
<dbReference type="STRING" id="1353952.A0A165EN93"/>
<protein>
    <recommendedName>
        <fullName evidence="3">C2H2-type domain-containing protein</fullName>
    </recommendedName>
</protein>
<keyword evidence="5" id="KW-1185">Reference proteome</keyword>
<dbReference type="AlphaFoldDB" id="A0A165EN93"/>
<gene>
    <name evidence="4" type="ORF">CALCODRAFT_358757</name>
</gene>
<dbReference type="EMBL" id="KV423999">
    <property type="protein sequence ID" value="KZT55202.1"/>
    <property type="molecule type" value="Genomic_DNA"/>
</dbReference>
<evidence type="ECO:0000259" key="3">
    <source>
        <dbReference type="PROSITE" id="PS00028"/>
    </source>
</evidence>
<name>A0A165EN93_9BASI</name>
<keyword evidence="1" id="KW-0175">Coiled coil</keyword>
<feature type="compositionally biased region" description="Polar residues" evidence="2">
    <location>
        <begin position="171"/>
        <end position="186"/>
    </location>
</feature>
<feature type="compositionally biased region" description="Low complexity" evidence="2">
    <location>
        <begin position="98"/>
        <end position="115"/>
    </location>
</feature>
<organism evidence="4 5">
    <name type="scientific">Calocera cornea HHB12733</name>
    <dbReference type="NCBI Taxonomy" id="1353952"/>
    <lineage>
        <taxon>Eukaryota</taxon>
        <taxon>Fungi</taxon>
        <taxon>Dikarya</taxon>
        <taxon>Basidiomycota</taxon>
        <taxon>Agaricomycotina</taxon>
        <taxon>Dacrymycetes</taxon>
        <taxon>Dacrymycetales</taxon>
        <taxon>Dacrymycetaceae</taxon>
        <taxon>Calocera</taxon>
    </lineage>
</organism>